<dbReference type="PANTHER" id="PTHR30606">
    <property type="entry name" value="LIPID A BIOSYNTHESIS LAUROYL ACYLTRANSFERASE"/>
    <property type="match status" value="1"/>
</dbReference>
<evidence type="ECO:0000256" key="4">
    <source>
        <dbReference type="ARBA" id="ARBA00022679"/>
    </source>
</evidence>
<name>A0ABU9BU91_9BURK</name>
<keyword evidence="6 7" id="KW-0012">Acyltransferase</keyword>
<evidence type="ECO:0000256" key="6">
    <source>
        <dbReference type="ARBA" id="ARBA00023315"/>
    </source>
</evidence>
<accession>A0ABU9BU91</accession>
<sequence>MTLFMRWLSRWPLAWLHALGAPLGWATWLLSPSYRRRVAANAELAGLTAAERRRSIAEAGRLVAEVPWVWFMPADRRVSDHVQWHGESLIEEALKAGRGLLLLTPHLGSFEVAARAAAERFDKPITVLYRPARKAALRRLEETARARPNMATAPASLTGVRQMLRALKRGEMVGLLPDQVPPEGQGVWAPFFGKPAYTMTLAARLAQQTGAAVGLAWCERLPRGRGYSIHLAPLVRPLPSDPADDVGAATVINASMERAIRALPTQYLWGYNRYKSPRKPKPGDGS</sequence>
<organism evidence="7 8">
    <name type="scientific">Ideonella lacteola</name>
    <dbReference type="NCBI Taxonomy" id="2984193"/>
    <lineage>
        <taxon>Bacteria</taxon>
        <taxon>Pseudomonadati</taxon>
        <taxon>Pseudomonadota</taxon>
        <taxon>Betaproteobacteria</taxon>
        <taxon>Burkholderiales</taxon>
        <taxon>Sphaerotilaceae</taxon>
        <taxon>Ideonella</taxon>
    </lineage>
</organism>
<dbReference type="PANTHER" id="PTHR30606:SF10">
    <property type="entry name" value="PHOSPHATIDYLINOSITOL MANNOSIDE ACYLTRANSFERASE"/>
    <property type="match status" value="1"/>
</dbReference>
<dbReference type="Proteomes" id="UP001371218">
    <property type="component" value="Unassembled WGS sequence"/>
</dbReference>
<dbReference type="InterPro" id="IPR004960">
    <property type="entry name" value="LipA_acyltrans"/>
</dbReference>
<dbReference type="NCBIfam" id="NF006487">
    <property type="entry name" value="PRK08905.1"/>
    <property type="match status" value="1"/>
</dbReference>
<comment type="caution">
    <text evidence="7">The sequence shown here is derived from an EMBL/GenBank/DDBJ whole genome shotgun (WGS) entry which is preliminary data.</text>
</comment>
<comment type="subcellular location">
    <subcellularLocation>
        <location evidence="1">Cell inner membrane</location>
    </subcellularLocation>
</comment>
<dbReference type="Pfam" id="PF03279">
    <property type="entry name" value="Lip_A_acyltrans"/>
    <property type="match status" value="1"/>
</dbReference>
<dbReference type="RefSeq" id="WP_341426856.1">
    <property type="nucleotide sequence ID" value="NZ_JBBUTG010000010.1"/>
</dbReference>
<evidence type="ECO:0000256" key="1">
    <source>
        <dbReference type="ARBA" id="ARBA00004533"/>
    </source>
</evidence>
<keyword evidence="4" id="KW-0808">Transferase</keyword>
<protein>
    <submittedName>
        <fullName evidence="7">Lysophospholipid acyltransferase family protein</fullName>
    </submittedName>
</protein>
<dbReference type="CDD" id="cd07984">
    <property type="entry name" value="LPLAT_LABLAT-like"/>
    <property type="match status" value="1"/>
</dbReference>
<keyword evidence="3" id="KW-0997">Cell inner membrane</keyword>
<reference evidence="7 8" key="1">
    <citation type="submission" date="2024-04" db="EMBL/GenBank/DDBJ databases">
        <title>Novel species of the genus Ideonella isolated from streams.</title>
        <authorList>
            <person name="Lu H."/>
        </authorList>
    </citation>
    <scope>NUCLEOTIDE SEQUENCE [LARGE SCALE GENOMIC DNA]</scope>
    <source>
        <strain evidence="7 8">DXS29W</strain>
    </source>
</reference>
<keyword evidence="5" id="KW-0472">Membrane</keyword>
<evidence type="ECO:0000256" key="5">
    <source>
        <dbReference type="ARBA" id="ARBA00023136"/>
    </source>
</evidence>
<dbReference type="GO" id="GO:0016746">
    <property type="term" value="F:acyltransferase activity"/>
    <property type="evidence" value="ECO:0007669"/>
    <property type="project" value="UniProtKB-KW"/>
</dbReference>
<evidence type="ECO:0000313" key="8">
    <source>
        <dbReference type="Proteomes" id="UP001371218"/>
    </source>
</evidence>
<evidence type="ECO:0000256" key="3">
    <source>
        <dbReference type="ARBA" id="ARBA00022519"/>
    </source>
</evidence>
<keyword evidence="2" id="KW-1003">Cell membrane</keyword>
<gene>
    <name evidence="7" type="ORF">AACH06_16595</name>
</gene>
<dbReference type="EMBL" id="JBBUTG010000010">
    <property type="protein sequence ID" value="MEK8032445.1"/>
    <property type="molecule type" value="Genomic_DNA"/>
</dbReference>
<evidence type="ECO:0000313" key="7">
    <source>
        <dbReference type="EMBL" id="MEK8032445.1"/>
    </source>
</evidence>
<dbReference type="PIRSF" id="PIRSF026649">
    <property type="entry name" value="MsbB"/>
    <property type="match status" value="1"/>
</dbReference>
<proteinExistence type="predicted"/>
<evidence type="ECO:0000256" key="2">
    <source>
        <dbReference type="ARBA" id="ARBA00022475"/>
    </source>
</evidence>
<keyword evidence="8" id="KW-1185">Reference proteome</keyword>